<name>A0AC58TCZ0_TOBAC</name>
<gene>
    <name evidence="2" type="primary">LOC142173405</name>
</gene>
<keyword evidence="1" id="KW-1185">Reference proteome</keyword>
<dbReference type="RefSeq" id="XP_075095089.1">
    <property type="nucleotide sequence ID" value="XM_075238988.1"/>
</dbReference>
<accession>A0AC58TCZ0</accession>
<reference evidence="2" key="2">
    <citation type="submission" date="2025-08" db="UniProtKB">
        <authorList>
            <consortium name="RefSeq"/>
        </authorList>
    </citation>
    <scope>IDENTIFICATION</scope>
    <source>
        <tissue evidence="2">Leaf</tissue>
    </source>
</reference>
<proteinExistence type="predicted"/>
<evidence type="ECO:0000313" key="1">
    <source>
        <dbReference type="Proteomes" id="UP000790787"/>
    </source>
</evidence>
<protein>
    <submittedName>
        <fullName evidence="2">Uncharacterized protein LOC142173405</fullName>
    </submittedName>
</protein>
<dbReference type="Proteomes" id="UP000790787">
    <property type="component" value="Chromosome 19"/>
</dbReference>
<sequence>MVLGVQRQLNMEHAIIVDPIGLSGGLCLFWNNDVQVVWKLSPIENTLDFVAWWYDVFINANKYPESIEIVKLSISIMWQIWKVRNLLNFNGDICEPNEIVNKALFDFHEYKKSMFTIFSPPHMSDCSDNKNITVAQDGVIMFADVGLQLEKKMVSIGVAAMDRCGHLLQAFSTPIQFVRKAITAEALAIREALKKAIENGWSKVHILSDAKNVVDMIRKMIVVSWEIDSKYLEDDEFL</sequence>
<organism evidence="1 2">
    <name type="scientific">Nicotiana tabacum</name>
    <name type="common">Common tobacco</name>
    <dbReference type="NCBI Taxonomy" id="4097"/>
    <lineage>
        <taxon>Eukaryota</taxon>
        <taxon>Viridiplantae</taxon>
        <taxon>Streptophyta</taxon>
        <taxon>Embryophyta</taxon>
        <taxon>Tracheophyta</taxon>
        <taxon>Spermatophyta</taxon>
        <taxon>Magnoliopsida</taxon>
        <taxon>eudicotyledons</taxon>
        <taxon>Gunneridae</taxon>
        <taxon>Pentapetalae</taxon>
        <taxon>asterids</taxon>
        <taxon>lamiids</taxon>
        <taxon>Solanales</taxon>
        <taxon>Solanaceae</taxon>
        <taxon>Nicotianoideae</taxon>
        <taxon>Nicotianeae</taxon>
        <taxon>Nicotiana</taxon>
    </lineage>
</organism>
<evidence type="ECO:0000313" key="2">
    <source>
        <dbReference type="RefSeq" id="XP_075095089.1"/>
    </source>
</evidence>
<reference evidence="1" key="1">
    <citation type="journal article" date="2014" name="Nat. Commun.">
        <title>The tobacco genome sequence and its comparison with those of tomato and potato.</title>
        <authorList>
            <person name="Sierro N."/>
            <person name="Battey J.N."/>
            <person name="Ouadi S."/>
            <person name="Bakaher N."/>
            <person name="Bovet L."/>
            <person name="Willig A."/>
            <person name="Goepfert S."/>
            <person name="Peitsch M.C."/>
            <person name="Ivanov N.V."/>
        </authorList>
    </citation>
    <scope>NUCLEOTIDE SEQUENCE [LARGE SCALE GENOMIC DNA]</scope>
</reference>